<comment type="caution">
    <text evidence="5">The sequence shown here is derived from an EMBL/GenBank/DDBJ whole genome shotgun (WGS) entry which is preliminary data.</text>
</comment>
<dbReference type="Proteomes" id="UP000631114">
    <property type="component" value="Unassembled WGS sequence"/>
</dbReference>
<evidence type="ECO:0000313" key="5">
    <source>
        <dbReference type="EMBL" id="KAF9603925.1"/>
    </source>
</evidence>
<keyword evidence="4" id="KW-0472">Membrane</keyword>
<sequence length="238" mass="27245">MSTLDSALASFSRIPRGAKWSQIECEYIDVTQIFDKIKQNDGYFTDYTSKYVVPSIKLLDMPKDPNIKDKKVKLEKILLIFHQQHLQMEFHQNQSTFIDLVEHYRKNIPTNCFCINKYNIMFNRSHGALNTTKHLWCGAIAATVSRTIVAPLERLKLEYIVLGEKKNYVSSSRQMEFQELYSTAVGITATILCSPKQMELGPMGTLLYGAIVGTCAEASTYPFEVVRRQLQMQVQAIK</sequence>
<dbReference type="GO" id="GO:0016020">
    <property type="term" value="C:membrane"/>
    <property type="evidence" value="ECO:0007669"/>
    <property type="project" value="UniProtKB-SubCell"/>
</dbReference>
<dbReference type="EMBL" id="JADFTS010000006">
    <property type="protein sequence ID" value="KAF9603925.1"/>
    <property type="molecule type" value="Genomic_DNA"/>
</dbReference>
<dbReference type="InterPro" id="IPR023395">
    <property type="entry name" value="MCP_dom_sf"/>
</dbReference>
<gene>
    <name evidence="5" type="ORF">IFM89_039145</name>
</gene>
<organism evidence="5 6">
    <name type="scientific">Coptis chinensis</name>
    <dbReference type="NCBI Taxonomy" id="261450"/>
    <lineage>
        <taxon>Eukaryota</taxon>
        <taxon>Viridiplantae</taxon>
        <taxon>Streptophyta</taxon>
        <taxon>Embryophyta</taxon>
        <taxon>Tracheophyta</taxon>
        <taxon>Spermatophyta</taxon>
        <taxon>Magnoliopsida</taxon>
        <taxon>Ranunculales</taxon>
        <taxon>Ranunculaceae</taxon>
        <taxon>Coptidoideae</taxon>
        <taxon>Coptis</taxon>
    </lineage>
</organism>
<accession>A0A835LQQ1</accession>
<comment type="subcellular location">
    <subcellularLocation>
        <location evidence="1">Membrane</location>
        <topology evidence="1">Multi-pass membrane protein</topology>
    </subcellularLocation>
</comment>
<keyword evidence="6" id="KW-1185">Reference proteome</keyword>
<dbReference type="OrthoDB" id="1744790at2759"/>
<reference evidence="5 6" key="1">
    <citation type="submission" date="2020-10" db="EMBL/GenBank/DDBJ databases">
        <title>The Coptis chinensis genome and diversification of protoberbering-type alkaloids.</title>
        <authorList>
            <person name="Wang B."/>
            <person name="Shu S."/>
            <person name="Song C."/>
            <person name="Liu Y."/>
        </authorList>
    </citation>
    <scope>NUCLEOTIDE SEQUENCE [LARGE SCALE GENOMIC DNA]</scope>
    <source>
        <strain evidence="5">HL-2020</strain>
        <tissue evidence="5">Leaf</tissue>
    </source>
</reference>
<evidence type="ECO:0000256" key="4">
    <source>
        <dbReference type="ARBA" id="ARBA00023136"/>
    </source>
</evidence>
<evidence type="ECO:0000256" key="3">
    <source>
        <dbReference type="ARBA" id="ARBA00022737"/>
    </source>
</evidence>
<evidence type="ECO:0000256" key="1">
    <source>
        <dbReference type="ARBA" id="ARBA00004141"/>
    </source>
</evidence>
<dbReference type="Pfam" id="PF00153">
    <property type="entry name" value="Mito_carr"/>
    <property type="match status" value="1"/>
</dbReference>
<proteinExistence type="predicted"/>
<evidence type="ECO:0000313" key="6">
    <source>
        <dbReference type="Proteomes" id="UP000631114"/>
    </source>
</evidence>
<keyword evidence="2" id="KW-0812">Transmembrane</keyword>
<dbReference type="InterPro" id="IPR018108">
    <property type="entry name" value="MCP_transmembrane"/>
</dbReference>
<protein>
    <submittedName>
        <fullName evidence="5">Uncharacterized protein</fullName>
    </submittedName>
</protein>
<evidence type="ECO:0000256" key="2">
    <source>
        <dbReference type="ARBA" id="ARBA00022692"/>
    </source>
</evidence>
<dbReference type="SUPFAM" id="SSF103506">
    <property type="entry name" value="Mitochondrial carrier"/>
    <property type="match status" value="1"/>
</dbReference>
<dbReference type="AlphaFoldDB" id="A0A835LQQ1"/>
<dbReference type="Gene3D" id="1.50.40.10">
    <property type="entry name" value="Mitochondrial carrier domain"/>
    <property type="match status" value="1"/>
</dbReference>
<keyword evidence="3" id="KW-0677">Repeat</keyword>
<name>A0A835LQQ1_9MAGN</name>
<dbReference type="PANTHER" id="PTHR24089">
    <property type="entry name" value="SOLUTE CARRIER FAMILY 25"/>
    <property type="match status" value="1"/>
</dbReference>